<dbReference type="eggNOG" id="COG2113">
    <property type="taxonomic scope" value="Bacteria"/>
</dbReference>
<evidence type="ECO:0000259" key="2">
    <source>
        <dbReference type="Pfam" id="PF04069"/>
    </source>
</evidence>
<dbReference type="CDD" id="cd13641">
    <property type="entry name" value="PBP2_HisX_like"/>
    <property type="match status" value="1"/>
</dbReference>
<feature type="domain" description="ABC-type glycine betaine transport system substrate-binding" evidence="2">
    <location>
        <begin position="36"/>
        <end position="309"/>
    </location>
</feature>
<reference evidence="3 4" key="1">
    <citation type="journal article" date="2014" name="Antonie Van Leeuwenhoek">
        <title>Roseivivax atlanticus sp. nov., isolated from surface seawater of the Atlantic Ocean.</title>
        <authorList>
            <person name="Li G."/>
            <person name="Lai Q."/>
            <person name="Liu X."/>
            <person name="Sun F."/>
            <person name="Shao Z."/>
        </authorList>
    </citation>
    <scope>NUCLEOTIDE SEQUENCE [LARGE SCALE GENOMIC DNA]</scope>
    <source>
        <strain evidence="3 4">22II-s10s</strain>
    </source>
</reference>
<evidence type="ECO:0000256" key="1">
    <source>
        <dbReference type="SAM" id="SignalP"/>
    </source>
</evidence>
<keyword evidence="1" id="KW-0732">Signal</keyword>
<evidence type="ECO:0000313" key="3">
    <source>
        <dbReference type="EMBL" id="ETW13786.1"/>
    </source>
</evidence>
<dbReference type="Pfam" id="PF04069">
    <property type="entry name" value="OpuAC"/>
    <property type="match status" value="1"/>
</dbReference>
<accession>W4HNT0</accession>
<dbReference type="Gene3D" id="3.40.190.10">
    <property type="entry name" value="Periplasmic binding protein-like II"/>
    <property type="match status" value="1"/>
</dbReference>
<feature type="chain" id="PRO_5004843235" evidence="1">
    <location>
        <begin position="27"/>
        <end position="332"/>
    </location>
</feature>
<dbReference type="AlphaFoldDB" id="W4HNT0"/>
<dbReference type="PATRIC" id="fig|1317118.6.peg.1479"/>
<dbReference type="EMBL" id="AQQW01000003">
    <property type="protein sequence ID" value="ETW13786.1"/>
    <property type="molecule type" value="Genomic_DNA"/>
</dbReference>
<keyword evidence="4" id="KW-1185">Reference proteome</keyword>
<sequence length="332" mass="36093">MTRFTPKTAALCAVTLGVAAPLPALAQDDAAGSCGEVSITEMNWASASVVTSVASFLMQQGYGCDVTVVPSSITPALASVAENGEPDVLTELWVNSAPVYDRLVEEGALEPLTEVLPDGSVQGWYVPDYLIEEHPELATLEGVLENPDLLDNRFHNCPEGWDCRTVNDNILEAAGFEEAGFEIFNHGSGETLASSIGAAYTSQEPWIGYYWSPTAILGRYPMTRIDMGGFDAEAHACNEQADCENPQVSAYPNADVYTVVTDSFAEREPEVTEMLRNMQFTNDQMNGVLAWMEENTASAEEGAVHFLTENTDLWSDWLNESARENLAGVLNR</sequence>
<name>W4HNT0_9RHOB</name>
<evidence type="ECO:0000313" key="4">
    <source>
        <dbReference type="Proteomes" id="UP000019063"/>
    </source>
</evidence>
<dbReference type="STRING" id="1379903.ATO8_07146"/>
<organism evidence="3 4">
    <name type="scientific">Roseivivax marinus</name>
    <dbReference type="NCBI Taxonomy" id="1379903"/>
    <lineage>
        <taxon>Bacteria</taxon>
        <taxon>Pseudomonadati</taxon>
        <taxon>Pseudomonadota</taxon>
        <taxon>Alphaproteobacteria</taxon>
        <taxon>Rhodobacterales</taxon>
        <taxon>Roseobacteraceae</taxon>
        <taxon>Roseivivax</taxon>
    </lineage>
</organism>
<dbReference type="GO" id="GO:0022857">
    <property type="term" value="F:transmembrane transporter activity"/>
    <property type="evidence" value="ECO:0007669"/>
    <property type="project" value="InterPro"/>
</dbReference>
<dbReference type="InterPro" id="IPR007210">
    <property type="entry name" value="ABC_Gly_betaine_transp_sub-bd"/>
</dbReference>
<dbReference type="SUPFAM" id="SSF53850">
    <property type="entry name" value="Periplasmic binding protein-like II"/>
    <property type="match status" value="1"/>
</dbReference>
<protein>
    <submittedName>
        <fullName evidence="3">Glycine betaine transport system, substrate binding protein</fullName>
    </submittedName>
</protein>
<proteinExistence type="predicted"/>
<comment type="caution">
    <text evidence="3">The sequence shown here is derived from an EMBL/GenBank/DDBJ whole genome shotgun (WGS) entry which is preliminary data.</text>
</comment>
<gene>
    <name evidence="3" type="ORF">ATO8_07146</name>
</gene>
<dbReference type="GO" id="GO:0043190">
    <property type="term" value="C:ATP-binding cassette (ABC) transporter complex"/>
    <property type="evidence" value="ECO:0007669"/>
    <property type="project" value="InterPro"/>
</dbReference>
<dbReference type="Proteomes" id="UP000019063">
    <property type="component" value="Unassembled WGS sequence"/>
</dbReference>
<feature type="signal peptide" evidence="1">
    <location>
        <begin position="1"/>
        <end position="26"/>
    </location>
</feature>
<dbReference type="Gene3D" id="3.40.190.100">
    <property type="entry name" value="Glycine betaine-binding periplasmic protein, domain 2"/>
    <property type="match status" value="1"/>
</dbReference>
<dbReference type="RefSeq" id="WP_043843222.1">
    <property type="nucleotide sequence ID" value="NZ_AQQW01000003.1"/>
</dbReference>